<gene>
    <name evidence="2" type="ORF">TCNE_LOCUS15845</name>
</gene>
<sequence length="295" mass="33835">MIGFGRWTRFIHLGAEEGVIEIKNFISFRESSLHNQFHEFFLVLSYLLHHWFSDPIYSAWHQLIKSSQLQFPNTERPPWITTGKHHGDYDVASPADINGYKPETVLVDMSTEGSESDYDAQKQQTNSAYRPYGSLKSALSRYHILLLRNRTSAKASATVTPKATAQPLTKEESAISQTKYSTNIPTQWTTIWQTIGTWETTAPPPSRLLCKHRRNEASSYLLTTIKNVLNKLHTKIAQSTTSNNVNDQLHSTWDDLNSGVLDEQIDRLLEKTQRAVVRYANELKRTDQTIKKNER</sequence>
<dbReference type="EMBL" id="UYWY01023138">
    <property type="protein sequence ID" value="VDM47166.1"/>
    <property type="molecule type" value="Genomic_DNA"/>
</dbReference>
<feature type="region of interest" description="Disordered" evidence="1">
    <location>
        <begin position="157"/>
        <end position="177"/>
    </location>
</feature>
<reference evidence="2 3" key="2">
    <citation type="submission" date="2018-11" db="EMBL/GenBank/DDBJ databases">
        <authorList>
            <consortium name="Pathogen Informatics"/>
        </authorList>
    </citation>
    <scope>NUCLEOTIDE SEQUENCE [LARGE SCALE GENOMIC DNA]</scope>
</reference>
<dbReference type="WBParaSite" id="TCNE_0001584601-mRNA-1">
    <property type="protein sequence ID" value="TCNE_0001584601-mRNA-1"/>
    <property type="gene ID" value="TCNE_0001584601"/>
</dbReference>
<organism evidence="3 4">
    <name type="scientific">Toxocara canis</name>
    <name type="common">Canine roundworm</name>
    <dbReference type="NCBI Taxonomy" id="6265"/>
    <lineage>
        <taxon>Eukaryota</taxon>
        <taxon>Metazoa</taxon>
        <taxon>Ecdysozoa</taxon>
        <taxon>Nematoda</taxon>
        <taxon>Chromadorea</taxon>
        <taxon>Rhabditida</taxon>
        <taxon>Spirurina</taxon>
        <taxon>Ascaridomorpha</taxon>
        <taxon>Ascaridoidea</taxon>
        <taxon>Toxocaridae</taxon>
        <taxon>Toxocara</taxon>
    </lineage>
</organism>
<name>A0A183V525_TOXCA</name>
<evidence type="ECO:0000256" key="1">
    <source>
        <dbReference type="SAM" id="MobiDB-lite"/>
    </source>
</evidence>
<evidence type="ECO:0000313" key="2">
    <source>
        <dbReference type="EMBL" id="VDM47166.1"/>
    </source>
</evidence>
<evidence type="ECO:0000313" key="4">
    <source>
        <dbReference type="WBParaSite" id="TCNE_0001584601-mRNA-1"/>
    </source>
</evidence>
<dbReference type="AlphaFoldDB" id="A0A183V525"/>
<dbReference type="Proteomes" id="UP000050794">
    <property type="component" value="Unassembled WGS sequence"/>
</dbReference>
<accession>A0A183V525</accession>
<protein>
    <submittedName>
        <fullName evidence="2 4">Uncharacterized protein</fullName>
    </submittedName>
</protein>
<keyword evidence="3" id="KW-1185">Reference proteome</keyword>
<reference evidence="4" key="1">
    <citation type="submission" date="2016-06" db="UniProtKB">
        <authorList>
            <consortium name="WormBaseParasite"/>
        </authorList>
    </citation>
    <scope>IDENTIFICATION</scope>
</reference>
<evidence type="ECO:0000313" key="3">
    <source>
        <dbReference type="Proteomes" id="UP000050794"/>
    </source>
</evidence>
<feature type="compositionally biased region" description="Polar residues" evidence="1">
    <location>
        <begin position="157"/>
        <end position="167"/>
    </location>
</feature>
<proteinExistence type="predicted"/>